<protein>
    <recommendedName>
        <fullName evidence="4">Bestrophin, RFP-TM, chloride channel</fullName>
    </recommendedName>
</protein>
<evidence type="ECO:0008006" key="4">
    <source>
        <dbReference type="Google" id="ProtNLM"/>
    </source>
</evidence>
<keyword evidence="1" id="KW-0812">Transmembrane</keyword>
<keyword evidence="1" id="KW-0472">Membrane</keyword>
<comment type="caution">
    <text evidence="2">The sequence shown here is derived from an EMBL/GenBank/DDBJ whole genome shotgun (WGS) entry which is preliminary data.</text>
</comment>
<gene>
    <name evidence="2" type="ORF">FEE95_05120</name>
</gene>
<name>A0A5S3PV22_9FLAO</name>
<dbReference type="Proteomes" id="UP000310314">
    <property type="component" value="Unassembled WGS sequence"/>
</dbReference>
<feature type="transmembrane region" description="Helical" evidence="1">
    <location>
        <begin position="185"/>
        <end position="203"/>
    </location>
</feature>
<organism evidence="2 3">
    <name type="scientific">Maribacter algarum</name>
    <name type="common">ex Zhang et al. 2020</name>
    <dbReference type="NCBI Taxonomy" id="2578118"/>
    <lineage>
        <taxon>Bacteria</taxon>
        <taxon>Pseudomonadati</taxon>
        <taxon>Bacteroidota</taxon>
        <taxon>Flavobacteriia</taxon>
        <taxon>Flavobacteriales</taxon>
        <taxon>Flavobacteriaceae</taxon>
        <taxon>Maribacter</taxon>
    </lineage>
</organism>
<dbReference type="AlphaFoldDB" id="A0A5S3PV22"/>
<evidence type="ECO:0000313" key="2">
    <source>
        <dbReference type="EMBL" id="TMM58813.1"/>
    </source>
</evidence>
<dbReference type="PANTHER" id="PTHR36970:SF1">
    <property type="entry name" value="BESTROPHIN HOMOLOG"/>
    <property type="match status" value="1"/>
</dbReference>
<evidence type="ECO:0000256" key="1">
    <source>
        <dbReference type="SAM" id="Phobius"/>
    </source>
</evidence>
<accession>A0A5S3PV22</accession>
<proteinExistence type="predicted"/>
<dbReference type="PANTHER" id="PTHR36970">
    <property type="entry name" value="UNNAMED PRODUCT"/>
    <property type="match status" value="1"/>
</dbReference>
<feature type="transmembrane region" description="Helical" evidence="1">
    <location>
        <begin position="12"/>
        <end position="37"/>
    </location>
</feature>
<sequence length="259" mass="29759">MTLLKYVARIGLIINWKTLLITFLSIVSTAFCLHYEIKADFPLTLIGTAIVFPIVFSIGGAYKRREVALDEYGSIKAHGRALYFAVSHWLENPPEELKTELKGHLKSLMNSCREIFTQPVDRLEEYEKNVYSDFHELSVFIKSMRSHGLPSGEASRSNQFLSKMMISFERIKHIYQYRTPRTLRTYSDIFIVILPVIYGPHFAESVTSYSYGLQFAVPVLFSVILVALDNIQSHLENPFDQQGEDDVHINVEKFIRNLG</sequence>
<keyword evidence="1" id="KW-1133">Transmembrane helix</keyword>
<feature type="transmembrane region" description="Helical" evidence="1">
    <location>
        <begin position="209"/>
        <end position="228"/>
    </location>
</feature>
<feature type="transmembrane region" description="Helical" evidence="1">
    <location>
        <begin position="43"/>
        <end position="62"/>
    </location>
</feature>
<dbReference type="RefSeq" id="WP_138656746.1">
    <property type="nucleotide sequence ID" value="NZ_VATY01000001.1"/>
</dbReference>
<keyword evidence="3" id="KW-1185">Reference proteome</keyword>
<dbReference type="OrthoDB" id="977563at2"/>
<dbReference type="EMBL" id="VATY01000001">
    <property type="protein sequence ID" value="TMM58813.1"/>
    <property type="molecule type" value="Genomic_DNA"/>
</dbReference>
<evidence type="ECO:0000313" key="3">
    <source>
        <dbReference type="Proteomes" id="UP000310314"/>
    </source>
</evidence>
<reference evidence="2 3" key="1">
    <citation type="submission" date="2019-05" db="EMBL/GenBank/DDBJ databases">
        <authorList>
            <person name="Zhang J.-Y."/>
            <person name="Feg X."/>
            <person name="Du Z.-J."/>
        </authorList>
    </citation>
    <scope>NUCLEOTIDE SEQUENCE [LARGE SCALE GENOMIC DNA]</scope>
    <source>
        <strain evidence="2 3">RZ26</strain>
    </source>
</reference>